<feature type="binding site" evidence="10">
    <location>
        <begin position="13"/>
        <end position="18"/>
    </location>
    <ligand>
        <name>FAD</name>
        <dbReference type="ChEBI" id="CHEBI:57692"/>
    </ligand>
</feature>
<comment type="catalytic activity">
    <reaction evidence="10">
        <text>uridine(54) in tRNA + (6R)-5,10-methylene-5,6,7,8-tetrahydrofolate + NADH + H(+) = 5-methyluridine(54) in tRNA + (6S)-5,6,7,8-tetrahydrofolate + NAD(+)</text>
        <dbReference type="Rhea" id="RHEA:16873"/>
        <dbReference type="Rhea" id="RHEA-COMP:10167"/>
        <dbReference type="Rhea" id="RHEA-COMP:10193"/>
        <dbReference type="ChEBI" id="CHEBI:15378"/>
        <dbReference type="ChEBI" id="CHEBI:15636"/>
        <dbReference type="ChEBI" id="CHEBI:57453"/>
        <dbReference type="ChEBI" id="CHEBI:57540"/>
        <dbReference type="ChEBI" id="CHEBI:57945"/>
        <dbReference type="ChEBI" id="CHEBI:65315"/>
        <dbReference type="ChEBI" id="CHEBI:74447"/>
        <dbReference type="EC" id="2.1.1.74"/>
    </reaction>
</comment>
<dbReference type="InterPro" id="IPR002218">
    <property type="entry name" value="MnmG-rel"/>
</dbReference>
<dbReference type="Gene3D" id="3.50.50.60">
    <property type="entry name" value="FAD/NAD(P)-binding domain"/>
    <property type="match status" value="2"/>
</dbReference>
<dbReference type="EC" id="2.1.1.74" evidence="10"/>
<keyword evidence="3 10" id="KW-0489">Methyltransferase</keyword>
<evidence type="ECO:0000256" key="9">
    <source>
        <dbReference type="ARBA" id="ARBA00023027"/>
    </source>
</evidence>
<comment type="cofactor">
    <cofactor evidence="1 10">
        <name>FAD</name>
        <dbReference type="ChEBI" id="CHEBI:57692"/>
    </cofactor>
</comment>
<keyword evidence="4 10" id="KW-0285">Flavoprotein</keyword>
<name>A0A7Y0Q4I6_9FIRM</name>
<comment type="similarity">
    <text evidence="10">Belongs to the MnmG family. TrmFO subfamily.</text>
</comment>
<dbReference type="HAMAP" id="MF_01037">
    <property type="entry name" value="TrmFO"/>
    <property type="match status" value="1"/>
</dbReference>
<protein>
    <recommendedName>
        <fullName evidence="10">Methylenetetrahydrofolate--tRNA-(uracil-5-)-methyltransferase TrmFO</fullName>
        <ecNumber evidence="10">2.1.1.74</ecNumber>
    </recommendedName>
    <alternativeName>
        <fullName evidence="10">Folate-dependent tRNA (uracil-5-)-methyltransferase</fullName>
    </alternativeName>
    <alternativeName>
        <fullName evidence="10">Folate-dependent tRNA(M-5-U54)-methyltransferase</fullName>
    </alternativeName>
</protein>
<dbReference type="EMBL" id="JABBVZ010000081">
    <property type="protein sequence ID" value="NMP24061.1"/>
    <property type="molecule type" value="Genomic_DNA"/>
</dbReference>
<dbReference type="InterPro" id="IPR036188">
    <property type="entry name" value="FAD/NAD-bd_sf"/>
</dbReference>
<dbReference type="PANTHER" id="PTHR11806">
    <property type="entry name" value="GLUCOSE INHIBITED DIVISION PROTEIN A"/>
    <property type="match status" value="1"/>
</dbReference>
<evidence type="ECO:0000256" key="8">
    <source>
        <dbReference type="ARBA" id="ARBA00022857"/>
    </source>
</evidence>
<dbReference type="GO" id="GO:0002098">
    <property type="term" value="P:tRNA wobble uridine modification"/>
    <property type="evidence" value="ECO:0007669"/>
    <property type="project" value="TreeGrafter"/>
</dbReference>
<keyword evidence="2 10" id="KW-0963">Cytoplasm</keyword>
<dbReference type="Proteomes" id="UP000533476">
    <property type="component" value="Unassembled WGS sequence"/>
</dbReference>
<evidence type="ECO:0000256" key="7">
    <source>
        <dbReference type="ARBA" id="ARBA00022827"/>
    </source>
</evidence>
<keyword evidence="5 10" id="KW-0808">Transferase</keyword>
<keyword evidence="7 10" id="KW-0274">FAD</keyword>
<evidence type="ECO:0000256" key="2">
    <source>
        <dbReference type="ARBA" id="ARBA00022490"/>
    </source>
</evidence>
<evidence type="ECO:0000313" key="12">
    <source>
        <dbReference type="EMBL" id="NMP24061.1"/>
    </source>
</evidence>
<evidence type="ECO:0000313" key="13">
    <source>
        <dbReference type="Proteomes" id="UP000533476"/>
    </source>
</evidence>
<comment type="catalytic activity">
    <reaction evidence="10">
        <text>uridine(54) in tRNA + (6R)-5,10-methylene-5,6,7,8-tetrahydrofolate + NADPH + H(+) = 5-methyluridine(54) in tRNA + (6S)-5,6,7,8-tetrahydrofolate + NADP(+)</text>
        <dbReference type="Rhea" id="RHEA:62372"/>
        <dbReference type="Rhea" id="RHEA-COMP:10167"/>
        <dbReference type="Rhea" id="RHEA-COMP:10193"/>
        <dbReference type="ChEBI" id="CHEBI:15378"/>
        <dbReference type="ChEBI" id="CHEBI:15636"/>
        <dbReference type="ChEBI" id="CHEBI:57453"/>
        <dbReference type="ChEBI" id="CHEBI:57783"/>
        <dbReference type="ChEBI" id="CHEBI:58349"/>
        <dbReference type="ChEBI" id="CHEBI:65315"/>
        <dbReference type="ChEBI" id="CHEBI:74447"/>
        <dbReference type="EC" id="2.1.1.74"/>
    </reaction>
</comment>
<dbReference type="NCBIfam" id="NF003739">
    <property type="entry name" value="PRK05335.1"/>
    <property type="match status" value="1"/>
</dbReference>
<comment type="subcellular location">
    <subcellularLocation>
        <location evidence="10">Cytoplasm</location>
    </subcellularLocation>
</comment>
<comment type="caution">
    <text evidence="12">The sequence shown here is derived from an EMBL/GenBank/DDBJ whole genome shotgun (WGS) entry which is preliminary data.</text>
</comment>
<accession>A0A7Y0Q4I6</accession>
<sequence>MKKKLSSRVTVVGGGLAGSEAAYQLAQRGIAVDLYEMRPVTMTPAHHTERFAELVCSNSFGGDQGLSPAALLKAEMRLFDSLILKAGGEARVDAGSALAVDREIFSAKVTEAIESHPHITIHREVVETVPEGPTIIATGPLTHASLSQSLIDTLGDNPLSFFDAAAPIVFGDSIDMDYAFYGSREGSDDYINCPLTKDEYEAFYQALVTAEQHQRHDFEDASFFEGCLPIEELARRGKRTPLFGPMKPTGLSNPLEGGRRPYAVVQLRRDNAAGSLWSLVGFQTNLRWGEQKRVLQMIPALHRAEFARYGVMHRNTYLKSPKILEASLNTRIRPDLWLAGQMIGVEGYVESAASGILCAVNAARHVNGEEPLVLPRETMMGALFYYVSHADPESFQPMNATFGLFELPDEVRAIKDKRERRQWMKDRALSVMGTALALDTARYA</sequence>
<dbReference type="RefSeq" id="WP_169101849.1">
    <property type="nucleotide sequence ID" value="NZ_JABBVZ010000081.1"/>
</dbReference>
<organism evidence="12 13">
    <name type="scientific">Sulfobacillus harzensis</name>
    <dbReference type="NCBI Taxonomy" id="2729629"/>
    <lineage>
        <taxon>Bacteria</taxon>
        <taxon>Bacillati</taxon>
        <taxon>Bacillota</taxon>
        <taxon>Clostridia</taxon>
        <taxon>Eubacteriales</taxon>
        <taxon>Clostridiales Family XVII. Incertae Sedis</taxon>
        <taxon>Sulfobacillus</taxon>
    </lineage>
</organism>
<keyword evidence="13" id="KW-1185">Reference proteome</keyword>
<evidence type="ECO:0000256" key="4">
    <source>
        <dbReference type="ARBA" id="ARBA00022630"/>
    </source>
</evidence>
<dbReference type="PANTHER" id="PTHR11806:SF2">
    <property type="entry name" value="METHYLENETETRAHYDROFOLATE--TRNA-(URACIL-5-)-METHYLTRANSFERASE TRMFO"/>
    <property type="match status" value="1"/>
</dbReference>
<feature type="domain" description="MnmG N-terminal" evidence="11">
    <location>
        <begin position="9"/>
        <end position="370"/>
    </location>
</feature>
<dbReference type="AlphaFoldDB" id="A0A7Y0Q4I6"/>
<dbReference type="GO" id="GO:0050660">
    <property type="term" value="F:flavin adenine dinucleotide binding"/>
    <property type="evidence" value="ECO:0007669"/>
    <property type="project" value="UniProtKB-UniRule"/>
</dbReference>
<evidence type="ECO:0000256" key="1">
    <source>
        <dbReference type="ARBA" id="ARBA00001974"/>
    </source>
</evidence>
<dbReference type="InterPro" id="IPR004417">
    <property type="entry name" value="TrmFO"/>
</dbReference>
<dbReference type="InterPro" id="IPR040131">
    <property type="entry name" value="MnmG_N"/>
</dbReference>
<reference evidence="12 13" key="1">
    <citation type="submission" date="2020-04" db="EMBL/GenBank/DDBJ databases">
        <authorList>
            <person name="Zhang R."/>
            <person name="Schippers A."/>
        </authorList>
    </citation>
    <scope>NUCLEOTIDE SEQUENCE [LARGE SCALE GENOMIC DNA]</scope>
    <source>
        <strain evidence="12 13">DSM 109850</strain>
    </source>
</reference>
<dbReference type="GO" id="GO:0005829">
    <property type="term" value="C:cytosol"/>
    <property type="evidence" value="ECO:0007669"/>
    <property type="project" value="TreeGrafter"/>
</dbReference>
<comment type="function">
    <text evidence="10">Catalyzes the folate-dependent formation of 5-methyl-uridine at position 54 (M-5-U54) in all tRNAs.</text>
</comment>
<dbReference type="GO" id="GO:0047151">
    <property type="term" value="F:tRNA (uracil(54)-C5)-methyltransferase activity, 5,10-methylenetetrahydrofolate-dependent"/>
    <property type="evidence" value="ECO:0007669"/>
    <property type="project" value="UniProtKB-UniRule"/>
</dbReference>
<gene>
    <name evidence="10" type="primary">trmFO</name>
    <name evidence="12" type="ORF">HIJ39_17145</name>
</gene>
<evidence type="ECO:0000259" key="11">
    <source>
        <dbReference type="Pfam" id="PF01134"/>
    </source>
</evidence>
<evidence type="ECO:0000256" key="10">
    <source>
        <dbReference type="HAMAP-Rule" id="MF_01037"/>
    </source>
</evidence>
<evidence type="ECO:0000256" key="3">
    <source>
        <dbReference type="ARBA" id="ARBA00022603"/>
    </source>
</evidence>
<dbReference type="Pfam" id="PF01134">
    <property type="entry name" value="GIDA"/>
    <property type="match status" value="1"/>
</dbReference>
<keyword evidence="6 10" id="KW-0819">tRNA processing</keyword>
<evidence type="ECO:0000256" key="5">
    <source>
        <dbReference type="ARBA" id="ARBA00022679"/>
    </source>
</evidence>
<dbReference type="SUPFAM" id="SSF51905">
    <property type="entry name" value="FAD/NAD(P)-binding domain"/>
    <property type="match status" value="1"/>
</dbReference>
<evidence type="ECO:0000256" key="6">
    <source>
        <dbReference type="ARBA" id="ARBA00022694"/>
    </source>
</evidence>
<keyword evidence="9 10" id="KW-0520">NAD</keyword>
<dbReference type="GO" id="GO:0030488">
    <property type="term" value="P:tRNA methylation"/>
    <property type="evidence" value="ECO:0007669"/>
    <property type="project" value="TreeGrafter"/>
</dbReference>
<proteinExistence type="inferred from homology"/>
<keyword evidence="8 10" id="KW-0521">NADP</keyword>
<dbReference type="NCBIfam" id="TIGR00137">
    <property type="entry name" value="gid_trmFO"/>
    <property type="match status" value="1"/>
</dbReference>